<feature type="compositionally biased region" description="Basic and acidic residues" evidence="2">
    <location>
        <begin position="1059"/>
        <end position="1071"/>
    </location>
</feature>
<feature type="region of interest" description="Disordered" evidence="2">
    <location>
        <begin position="666"/>
        <end position="744"/>
    </location>
</feature>
<proteinExistence type="predicted"/>
<dbReference type="InterPro" id="IPR048324">
    <property type="entry name" value="ZSWIM1-3_RNaseH-like"/>
</dbReference>
<evidence type="ECO:0000256" key="2">
    <source>
        <dbReference type="SAM" id="MobiDB-lite"/>
    </source>
</evidence>
<organism evidence="4 5">
    <name type="scientific">Rhipicephalus microplus</name>
    <name type="common">Cattle tick</name>
    <name type="synonym">Boophilus microplus</name>
    <dbReference type="NCBI Taxonomy" id="6941"/>
    <lineage>
        <taxon>Eukaryota</taxon>
        <taxon>Metazoa</taxon>
        <taxon>Ecdysozoa</taxon>
        <taxon>Arthropoda</taxon>
        <taxon>Chelicerata</taxon>
        <taxon>Arachnida</taxon>
        <taxon>Acari</taxon>
        <taxon>Parasitiformes</taxon>
        <taxon>Ixodida</taxon>
        <taxon>Ixodoidea</taxon>
        <taxon>Ixodidae</taxon>
        <taxon>Rhipicephalinae</taxon>
        <taxon>Rhipicephalus</taxon>
        <taxon>Boophilus</taxon>
    </lineage>
</organism>
<feature type="domain" description="SWIM-type" evidence="3">
    <location>
        <begin position="500"/>
        <end position="539"/>
    </location>
</feature>
<dbReference type="Pfam" id="PF21056">
    <property type="entry name" value="ZSWIM1-3_RNaseH-like"/>
    <property type="match status" value="1"/>
</dbReference>
<protein>
    <recommendedName>
        <fullName evidence="3">SWIM-type domain-containing protein</fullName>
    </recommendedName>
</protein>
<keyword evidence="1" id="KW-0862">Zinc</keyword>
<dbReference type="PANTHER" id="PTHR31569:SF4">
    <property type="entry name" value="SWIM-TYPE DOMAIN-CONTAINING PROTEIN"/>
    <property type="match status" value="1"/>
</dbReference>
<evidence type="ECO:0000313" key="4">
    <source>
        <dbReference type="EMBL" id="KAH8035092.1"/>
    </source>
</evidence>
<name>A0A9J6ELT0_RHIMP</name>
<accession>A0A9J6ELT0</accession>
<dbReference type="GO" id="GO:0008270">
    <property type="term" value="F:zinc ion binding"/>
    <property type="evidence" value="ECO:0007669"/>
    <property type="project" value="UniProtKB-KW"/>
</dbReference>
<evidence type="ECO:0000259" key="3">
    <source>
        <dbReference type="PROSITE" id="PS50966"/>
    </source>
</evidence>
<dbReference type="PROSITE" id="PS50966">
    <property type="entry name" value="ZF_SWIM"/>
    <property type="match status" value="1"/>
</dbReference>
<sequence length="1071" mass="121112">MAGSKMKVGDKFPTFRELEAAVKGYSEEKFVQFYKRDCRTVTAAKTKVKRFLNERLGMYQVVYCCIKGGKSFKSRSKGERDTSTFQAGCPAFVKCRASDDGNFLEVIEMNEDHNHELSKLLYSHLPQTRALREPGAKEEATQLLALHANKKLVKKRIEEKTGKLVLLKDLSNAASSLRPQTRNDLIKTAALLQNEHGTDYHILADGENFQGILLSNESMRSNMDAYPEFLGIDATYKLLEIRTPVYVMHVEDSNGDTETVCVAILVNESAPTIKWMLEKFKELHPSWPKVKCVMADKDLLERDLLKESFPQSKVLICVFHTLKTFRREIACNKMNITAEERDQALALLQKMVLSRSSEKFEELQLEFDNNVCQEIRSYYDKNWRPIKDEWYTGPKFMSENFNNTTNNRIESLNAKLKSVIKKNSSLEEFVCSLFTVLNALSDERDHRALTSISKRPCKAPSSPEEAMYQESLTPYAFKLVREQIYLSAKRVPSDQKADVFTFEASSGNTSTTKTNCNCSFWNAMRLPCRHVFAVRRTLNISLFDDKLFLKRWSKAYYYCHQRAFLSQEKCTTEHSISEQAAKPRRPMSQHEKYREVFPTCKYIAQLAAEETGERYQGRLKVLLALSEAWEQGREIEIVEVLRHEASSPSSPEQVRRQLELTVSVEENAESPKAASDQNNSHDQPDLPQAPLSHTGAEPLHTTPEKEQRAHNAGACETPDEVRKAQPRENTLAPASSAGPSDYMRERLGKLKVPAKVKSRGRPKGAEKTVIGLPRRRQGPHKSAATLQPFRDLPPQEKELRILSCLVPQGLLSEVQQGKLLLGEDQVETIPSRIPETILDEEVHLDCVQKYFTEDGWTAVLATVKELPVDLFLCNGVSSIPVALVPSNDGIIQMKNPKMIQTELRAATTHYQSITEVRQFGKGGILCFSSDQLCVRDLLKCSVFATNPGRPHFRLRRPTSLPYFREAEDPSYCPEIRGMADAFVPAPLHKGGQFPFSKLLHSVRVGDLTQRSALRSGSMIDPYPSATTMASKATLPGTATTDSRRGTTAHRDPTCPALHENQRSLEAHLTRY</sequence>
<keyword evidence="1" id="KW-0479">Metal-binding</keyword>
<dbReference type="AlphaFoldDB" id="A0A9J6ELT0"/>
<dbReference type="Pfam" id="PF21599">
    <property type="entry name" value="ZSWIM3_N"/>
    <property type="match status" value="1"/>
</dbReference>
<reference evidence="4" key="1">
    <citation type="journal article" date="2020" name="Cell">
        <title>Large-Scale Comparative Analyses of Tick Genomes Elucidate Their Genetic Diversity and Vector Capacities.</title>
        <authorList>
            <consortium name="Tick Genome and Microbiome Consortium (TIGMIC)"/>
            <person name="Jia N."/>
            <person name="Wang J."/>
            <person name="Shi W."/>
            <person name="Du L."/>
            <person name="Sun Y."/>
            <person name="Zhan W."/>
            <person name="Jiang J.F."/>
            <person name="Wang Q."/>
            <person name="Zhang B."/>
            <person name="Ji P."/>
            <person name="Bell-Sakyi L."/>
            <person name="Cui X.M."/>
            <person name="Yuan T.T."/>
            <person name="Jiang B.G."/>
            <person name="Yang W.F."/>
            <person name="Lam T.T."/>
            <person name="Chang Q.C."/>
            <person name="Ding S.J."/>
            <person name="Wang X.J."/>
            <person name="Zhu J.G."/>
            <person name="Ruan X.D."/>
            <person name="Zhao L."/>
            <person name="Wei J.T."/>
            <person name="Ye R.Z."/>
            <person name="Que T.C."/>
            <person name="Du C.H."/>
            <person name="Zhou Y.H."/>
            <person name="Cheng J.X."/>
            <person name="Dai P.F."/>
            <person name="Guo W.B."/>
            <person name="Han X.H."/>
            <person name="Huang E.J."/>
            <person name="Li L.F."/>
            <person name="Wei W."/>
            <person name="Gao Y.C."/>
            <person name="Liu J.Z."/>
            <person name="Shao H.Z."/>
            <person name="Wang X."/>
            <person name="Wang C.C."/>
            <person name="Yang T.C."/>
            <person name="Huo Q.B."/>
            <person name="Li W."/>
            <person name="Chen H.Y."/>
            <person name="Chen S.E."/>
            <person name="Zhou L.G."/>
            <person name="Ni X.B."/>
            <person name="Tian J.H."/>
            <person name="Sheng Y."/>
            <person name="Liu T."/>
            <person name="Pan Y.S."/>
            <person name="Xia L.Y."/>
            <person name="Li J."/>
            <person name="Zhao F."/>
            <person name="Cao W.C."/>
        </authorList>
    </citation>
    <scope>NUCLEOTIDE SEQUENCE</scope>
    <source>
        <strain evidence="4">Rmic-2018</strain>
    </source>
</reference>
<gene>
    <name evidence="4" type="ORF">HPB51_004333</name>
</gene>
<feature type="region of interest" description="Disordered" evidence="2">
    <location>
        <begin position="1027"/>
        <end position="1071"/>
    </location>
</feature>
<dbReference type="PANTHER" id="PTHR31569">
    <property type="entry name" value="SWIM-TYPE DOMAIN-CONTAINING PROTEIN"/>
    <property type="match status" value="1"/>
</dbReference>
<keyword evidence="5" id="KW-1185">Reference proteome</keyword>
<dbReference type="InterPro" id="IPR007527">
    <property type="entry name" value="Znf_SWIM"/>
</dbReference>
<dbReference type="InterPro" id="IPR048325">
    <property type="entry name" value="ZSWIM3_N"/>
</dbReference>
<reference evidence="4" key="2">
    <citation type="submission" date="2021-09" db="EMBL/GenBank/DDBJ databases">
        <authorList>
            <person name="Jia N."/>
            <person name="Wang J."/>
            <person name="Shi W."/>
            <person name="Du L."/>
            <person name="Sun Y."/>
            <person name="Zhan W."/>
            <person name="Jiang J."/>
            <person name="Wang Q."/>
            <person name="Zhang B."/>
            <person name="Ji P."/>
            <person name="Sakyi L.B."/>
            <person name="Cui X."/>
            <person name="Yuan T."/>
            <person name="Jiang B."/>
            <person name="Yang W."/>
            <person name="Lam T.T.-Y."/>
            <person name="Chang Q."/>
            <person name="Ding S."/>
            <person name="Wang X."/>
            <person name="Zhu J."/>
            <person name="Ruan X."/>
            <person name="Zhao L."/>
            <person name="Wei J."/>
            <person name="Que T."/>
            <person name="Du C."/>
            <person name="Cheng J."/>
            <person name="Dai P."/>
            <person name="Han X."/>
            <person name="Huang E."/>
            <person name="Gao Y."/>
            <person name="Liu J."/>
            <person name="Shao H."/>
            <person name="Ye R."/>
            <person name="Li L."/>
            <person name="Wei W."/>
            <person name="Wang X."/>
            <person name="Wang C."/>
            <person name="Huo Q."/>
            <person name="Li W."/>
            <person name="Guo W."/>
            <person name="Chen H."/>
            <person name="Chen S."/>
            <person name="Zhou L."/>
            <person name="Zhou L."/>
            <person name="Ni X."/>
            <person name="Tian J."/>
            <person name="Zhou Y."/>
            <person name="Sheng Y."/>
            <person name="Liu T."/>
            <person name="Pan Y."/>
            <person name="Xia L."/>
            <person name="Li J."/>
            <person name="Zhao F."/>
            <person name="Cao W."/>
        </authorList>
    </citation>
    <scope>NUCLEOTIDE SEQUENCE</scope>
    <source>
        <strain evidence="4">Rmic-2018</strain>
        <tissue evidence="4">Larvae</tissue>
    </source>
</reference>
<dbReference type="VEuPathDB" id="VectorBase:LOC119161797"/>
<comment type="caution">
    <text evidence="4">The sequence shown here is derived from an EMBL/GenBank/DDBJ whole genome shotgun (WGS) entry which is preliminary data.</text>
</comment>
<dbReference type="Proteomes" id="UP000821866">
    <property type="component" value="Chromosome 11"/>
</dbReference>
<feature type="compositionally biased region" description="Basic and acidic residues" evidence="2">
    <location>
        <begin position="1041"/>
        <end position="1052"/>
    </location>
</feature>
<keyword evidence="1" id="KW-0863">Zinc-finger</keyword>
<dbReference type="VEuPathDB" id="VectorBase:LOC119187240"/>
<dbReference type="InterPro" id="IPR052579">
    <property type="entry name" value="Zinc_finger_SWIM"/>
</dbReference>
<evidence type="ECO:0000256" key="1">
    <source>
        <dbReference type="PROSITE-ProRule" id="PRU00325"/>
    </source>
</evidence>
<evidence type="ECO:0000313" key="5">
    <source>
        <dbReference type="Proteomes" id="UP000821866"/>
    </source>
</evidence>
<feature type="compositionally biased region" description="Polar residues" evidence="2">
    <location>
        <begin position="1027"/>
        <end position="1040"/>
    </location>
</feature>
<dbReference type="EMBL" id="JABSTU010000003">
    <property type="protein sequence ID" value="KAH8035092.1"/>
    <property type="molecule type" value="Genomic_DNA"/>
</dbReference>